<dbReference type="PROSITE" id="PS50928">
    <property type="entry name" value="ABC_TM1"/>
    <property type="match status" value="1"/>
</dbReference>
<feature type="transmembrane region" description="Helical" evidence="7">
    <location>
        <begin position="9"/>
        <end position="30"/>
    </location>
</feature>
<reference evidence="9 10" key="1">
    <citation type="submission" date="2018-11" db="EMBL/GenBank/DDBJ databases">
        <title>Complete genome sequence of Paenibacillus baekrokdamisoli strain KCTC 33723.</title>
        <authorList>
            <person name="Kang S.W."/>
            <person name="Lee K.C."/>
            <person name="Kim K.K."/>
            <person name="Kim J.S."/>
            <person name="Kim D.S."/>
            <person name="Ko S.H."/>
            <person name="Yang S.H."/>
            <person name="Lee J.S."/>
        </authorList>
    </citation>
    <scope>NUCLEOTIDE SEQUENCE [LARGE SCALE GENOMIC DNA]</scope>
    <source>
        <strain evidence="9 10">KCTC 33723</strain>
    </source>
</reference>
<evidence type="ECO:0000256" key="6">
    <source>
        <dbReference type="ARBA" id="ARBA00023136"/>
    </source>
</evidence>
<evidence type="ECO:0000256" key="1">
    <source>
        <dbReference type="ARBA" id="ARBA00004651"/>
    </source>
</evidence>
<protein>
    <submittedName>
        <fullName evidence="9">Sugar ABC transporter permease</fullName>
    </submittedName>
</protein>
<evidence type="ECO:0000256" key="2">
    <source>
        <dbReference type="ARBA" id="ARBA00022448"/>
    </source>
</evidence>
<dbReference type="GO" id="GO:0055085">
    <property type="term" value="P:transmembrane transport"/>
    <property type="evidence" value="ECO:0007669"/>
    <property type="project" value="InterPro"/>
</dbReference>
<dbReference type="KEGG" id="pbk:Back11_16890"/>
<keyword evidence="3" id="KW-1003">Cell membrane</keyword>
<gene>
    <name evidence="9" type="ORF">Back11_16890</name>
</gene>
<evidence type="ECO:0000313" key="10">
    <source>
        <dbReference type="Proteomes" id="UP000275368"/>
    </source>
</evidence>
<evidence type="ECO:0000313" key="9">
    <source>
        <dbReference type="EMBL" id="BBH20344.1"/>
    </source>
</evidence>
<dbReference type="AlphaFoldDB" id="A0A3G9JAM7"/>
<feature type="transmembrane region" description="Helical" evidence="7">
    <location>
        <begin position="181"/>
        <end position="203"/>
    </location>
</feature>
<feature type="domain" description="ABC transmembrane type-1" evidence="8">
    <location>
        <begin position="69"/>
        <end position="260"/>
    </location>
</feature>
<dbReference type="PANTHER" id="PTHR43744">
    <property type="entry name" value="ABC TRANSPORTER PERMEASE PROTEIN MG189-RELATED-RELATED"/>
    <property type="match status" value="1"/>
</dbReference>
<keyword evidence="4 7" id="KW-0812">Transmembrane</keyword>
<dbReference type="CDD" id="cd06261">
    <property type="entry name" value="TM_PBP2"/>
    <property type="match status" value="1"/>
</dbReference>
<evidence type="ECO:0000259" key="8">
    <source>
        <dbReference type="PROSITE" id="PS50928"/>
    </source>
</evidence>
<proteinExistence type="inferred from homology"/>
<organism evidence="9 10">
    <name type="scientific">Paenibacillus baekrokdamisoli</name>
    <dbReference type="NCBI Taxonomy" id="1712516"/>
    <lineage>
        <taxon>Bacteria</taxon>
        <taxon>Bacillati</taxon>
        <taxon>Bacillota</taxon>
        <taxon>Bacilli</taxon>
        <taxon>Bacillales</taxon>
        <taxon>Paenibacillaceae</taxon>
        <taxon>Paenibacillus</taxon>
    </lineage>
</organism>
<keyword evidence="10" id="KW-1185">Reference proteome</keyword>
<name>A0A3G9JAM7_9BACL</name>
<feature type="transmembrane region" description="Helical" evidence="7">
    <location>
        <begin position="140"/>
        <end position="160"/>
    </location>
</feature>
<dbReference type="Pfam" id="PF00528">
    <property type="entry name" value="BPD_transp_1"/>
    <property type="match status" value="1"/>
</dbReference>
<evidence type="ECO:0000256" key="4">
    <source>
        <dbReference type="ARBA" id="ARBA00022692"/>
    </source>
</evidence>
<dbReference type="InterPro" id="IPR035906">
    <property type="entry name" value="MetI-like_sf"/>
</dbReference>
<dbReference type="Proteomes" id="UP000275368">
    <property type="component" value="Chromosome"/>
</dbReference>
<dbReference type="InterPro" id="IPR000515">
    <property type="entry name" value="MetI-like"/>
</dbReference>
<sequence length="275" mass="30709">MVMNIKRKLMWLLLSVLLVTQLYPLLWLLLYSLKTNEEILTGGILRLPKVFQWSNYHDAIFSGNYLQYLTNSIFITGVTLVCTLALGSMASYAIARFDWKWGNAMLLLFIIGMMIPLQSTLLPLVVVFKKLHILDSYISLLLPYIAFALPIAVFILATFFKSIPREMEESASIDGASVNRTFFSIILPLTVPPLTTVTILTFIPTWNEYIMAATFISTDSLKTLPFGVYSFVGKYTTNFGAIGAYLVLASLPVILVYFLLSEKIAKGMVAGAVKG</sequence>
<dbReference type="GO" id="GO:0005886">
    <property type="term" value="C:plasma membrane"/>
    <property type="evidence" value="ECO:0007669"/>
    <property type="project" value="UniProtKB-SubCell"/>
</dbReference>
<dbReference type="PANTHER" id="PTHR43744:SF12">
    <property type="entry name" value="ABC TRANSPORTER PERMEASE PROTEIN MG189-RELATED"/>
    <property type="match status" value="1"/>
</dbReference>
<keyword evidence="6 7" id="KW-0472">Membrane</keyword>
<keyword evidence="5 7" id="KW-1133">Transmembrane helix</keyword>
<evidence type="ECO:0000256" key="7">
    <source>
        <dbReference type="RuleBase" id="RU363032"/>
    </source>
</evidence>
<evidence type="ECO:0000256" key="5">
    <source>
        <dbReference type="ARBA" id="ARBA00022989"/>
    </source>
</evidence>
<dbReference type="EMBL" id="AP019308">
    <property type="protein sequence ID" value="BBH20344.1"/>
    <property type="molecule type" value="Genomic_DNA"/>
</dbReference>
<feature type="transmembrane region" description="Helical" evidence="7">
    <location>
        <begin position="73"/>
        <end position="94"/>
    </location>
</feature>
<comment type="subcellular location">
    <subcellularLocation>
        <location evidence="1 7">Cell membrane</location>
        <topology evidence="1 7">Multi-pass membrane protein</topology>
    </subcellularLocation>
</comment>
<dbReference type="Gene3D" id="1.10.3720.10">
    <property type="entry name" value="MetI-like"/>
    <property type="match status" value="1"/>
</dbReference>
<accession>A0A3G9JAM7</accession>
<evidence type="ECO:0000256" key="3">
    <source>
        <dbReference type="ARBA" id="ARBA00022475"/>
    </source>
</evidence>
<keyword evidence="2 7" id="KW-0813">Transport</keyword>
<comment type="similarity">
    <text evidence="7">Belongs to the binding-protein-dependent transport system permease family.</text>
</comment>
<feature type="transmembrane region" description="Helical" evidence="7">
    <location>
        <begin position="106"/>
        <end position="128"/>
    </location>
</feature>
<dbReference type="SUPFAM" id="SSF161098">
    <property type="entry name" value="MetI-like"/>
    <property type="match status" value="1"/>
</dbReference>
<feature type="transmembrane region" description="Helical" evidence="7">
    <location>
        <begin position="239"/>
        <end position="260"/>
    </location>
</feature>